<dbReference type="EMBL" id="JADCUA010000004">
    <property type="protein sequence ID" value="KAH9840800.1"/>
    <property type="molecule type" value="Genomic_DNA"/>
</dbReference>
<dbReference type="GeneID" id="71999201"/>
<gene>
    <name evidence="1" type="ORF">C8Q71DRAFT_423922</name>
</gene>
<organism evidence="1 2">
    <name type="scientific">Rhodofomes roseus</name>
    <dbReference type="NCBI Taxonomy" id="34475"/>
    <lineage>
        <taxon>Eukaryota</taxon>
        <taxon>Fungi</taxon>
        <taxon>Dikarya</taxon>
        <taxon>Basidiomycota</taxon>
        <taxon>Agaricomycotina</taxon>
        <taxon>Agaricomycetes</taxon>
        <taxon>Polyporales</taxon>
        <taxon>Rhodofomes</taxon>
    </lineage>
</organism>
<proteinExistence type="predicted"/>
<evidence type="ECO:0000313" key="1">
    <source>
        <dbReference type="EMBL" id="KAH9840800.1"/>
    </source>
</evidence>
<sequence length="149" mass="15731">MGRKRHCTPHAVCCGSAGFVVVARNAPEAGRGCGGGCYGRPGCTCTQTNVSYCSSYWNTGAFDTIFASSCRNIGAFNYIVGALLGMPQPSVPNGLHQQGRFGHALLVHVCYSTRHNGQPVPPTLVPTSGHDSMTIPNTDKGLLDDFAKK</sequence>
<keyword evidence="2" id="KW-1185">Reference proteome</keyword>
<dbReference type="Proteomes" id="UP000814176">
    <property type="component" value="Unassembled WGS sequence"/>
</dbReference>
<protein>
    <submittedName>
        <fullName evidence="1">Uncharacterized protein</fullName>
    </submittedName>
</protein>
<name>A0ABQ8KQJ6_9APHY</name>
<evidence type="ECO:0000313" key="2">
    <source>
        <dbReference type="Proteomes" id="UP000814176"/>
    </source>
</evidence>
<comment type="caution">
    <text evidence="1">The sequence shown here is derived from an EMBL/GenBank/DDBJ whole genome shotgun (WGS) entry which is preliminary data.</text>
</comment>
<dbReference type="RefSeq" id="XP_047782266.1">
    <property type="nucleotide sequence ID" value="XM_047918469.1"/>
</dbReference>
<reference evidence="1 2" key="1">
    <citation type="journal article" date="2021" name="Environ. Microbiol.">
        <title>Gene family expansions and transcriptome signatures uncover fungal adaptations to wood decay.</title>
        <authorList>
            <person name="Hage H."/>
            <person name="Miyauchi S."/>
            <person name="Viragh M."/>
            <person name="Drula E."/>
            <person name="Min B."/>
            <person name="Chaduli D."/>
            <person name="Navarro D."/>
            <person name="Favel A."/>
            <person name="Norest M."/>
            <person name="Lesage-Meessen L."/>
            <person name="Balint B."/>
            <person name="Merenyi Z."/>
            <person name="de Eugenio L."/>
            <person name="Morin E."/>
            <person name="Martinez A.T."/>
            <person name="Baldrian P."/>
            <person name="Stursova M."/>
            <person name="Martinez M.J."/>
            <person name="Novotny C."/>
            <person name="Magnuson J.K."/>
            <person name="Spatafora J.W."/>
            <person name="Maurice S."/>
            <person name="Pangilinan J."/>
            <person name="Andreopoulos W."/>
            <person name="LaButti K."/>
            <person name="Hundley H."/>
            <person name="Na H."/>
            <person name="Kuo A."/>
            <person name="Barry K."/>
            <person name="Lipzen A."/>
            <person name="Henrissat B."/>
            <person name="Riley R."/>
            <person name="Ahrendt S."/>
            <person name="Nagy L.G."/>
            <person name="Grigoriev I.V."/>
            <person name="Martin F."/>
            <person name="Rosso M.N."/>
        </authorList>
    </citation>
    <scope>NUCLEOTIDE SEQUENCE [LARGE SCALE GENOMIC DNA]</scope>
    <source>
        <strain evidence="1 2">CIRM-BRFM 1785</strain>
    </source>
</reference>
<accession>A0ABQ8KQJ6</accession>